<dbReference type="InterPro" id="IPR007197">
    <property type="entry name" value="rSAM"/>
</dbReference>
<accession>A0A4P9C9F5</accession>
<proteinExistence type="predicted"/>
<protein>
    <submittedName>
        <fullName evidence="2">Radical SAM protein</fullName>
    </submittedName>
</protein>
<sequence length="237" mass="27396">MKFEERYSCLPEDALPQEIVLLMGRGCFWKKCSFCDYHMDSGPDSVSVSLNNKVLKQVTGEFGRLVVLNSGSYFELPEETKKQVLEICRQRNICHLHMESHWLLREKTRVLKEKMDKEGICLHPRIGIETFDEQYREEIMLKGMGYNQAPSAIAEIYDECCLLFGMTGQSPEQFEKDMSTALKYFSRVYVNIFNDNSTAVKADPELIRWFTVHSLPKLQKDPRICVLMNNTDLGVGD</sequence>
<dbReference type="AlphaFoldDB" id="A0A4P9C9F5"/>
<dbReference type="KEGG" id="emt:CPZ25_012490"/>
<dbReference type="InterPro" id="IPR006638">
    <property type="entry name" value="Elp3/MiaA/NifB-like_rSAM"/>
</dbReference>
<dbReference type="Proteomes" id="UP000218387">
    <property type="component" value="Chromosome"/>
</dbReference>
<dbReference type="RefSeq" id="WP_058696176.1">
    <property type="nucleotide sequence ID" value="NZ_CP029487.1"/>
</dbReference>
<dbReference type="SUPFAM" id="SSF102114">
    <property type="entry name" value="Radical SAM enzymes"/>
    <property type="match status" value="1"/>
</dbReference>
<gene>
    <name evidence="2" type="ORF">CPZ25_012490</name>
</gene>
<dbReference type="InterPro" id="IPR058240">
    <property type="entry name" value="rSAM_sf"/>
</dbReference>
<dbReference type="SMART" id="SM00729">
    <property type="entry name" value="Elp3"/>
    <property type="match status" value="1"/>
</dbReference>
<organism evidence="2 3">
    <name type="scientific">Eubacterium maltosivorans</name>
    <dbReference type="NCBI Taxonomy" id="2041044"/>
    <lineage>
        <taxon>Bacteria</taxon>
        <taxon>Bacillati</taxon>
        <taxon>Bacillota</taxon>
        <taxon>Clostridia</taxon>
        <taxon>Eubacteriales</taxon>
        <taxon>Eubacteriaceae</taxon>
        <taxon>Eubacterium</taxon>
    </lineage>
</organism>
<reference evidence="2 3" key="1">
    <citation type="submission" date="2018-05" db="EMBL/GenBank/DDBJ databases">
        <title>Genome comparison of Eubacterium sp.</title>
        <authorList>
            <person name="Feng Y."/>
            <person name="Sanchez-Andrea I."/>
            <person name="Stams A.J.M."/>
            <person name="De Vos W.M."/>
        </authorList>
    </citation>
    <scope>NUCLEOTIDE SEQUENCE [LARGE SCALE GENOMIC DNA]</scope>
    <source>
        <strain evidence="2 3">YI</strain>
    </source>
</reference>
<evidence type="ECO:0000313" key="3">
    <source>
        <dbReference type="Proteomes" id="UP000218387"/>
    </source>
</evidence>
<feature type="domain" description="Elp3/MiaA/NifB-like radical SAM core" evidence="1">
    <location>
        <begin position="17"/>
        <end position="218"/>
    </location>
</feature>
<keyword evidence="3" id="KW-1185">Reference proteome</keyword>
<dbReference type="EMBL" id="CP029487">
    <property type="protein sequence ID" value="QCT72104.1"/>
    <property type="molecule type" value="Genomic_DNA"/>
</dbReference>
<name>A0A4P9C9F5_EUBML</name>
<dbReference type="GO" id="GO:0003824">
    <property type="term" value="F:catalytic activity"/>
    <property type="evidence" value="ECO:0007669"/>
    <property type="project" value="InterPro"/>
</dbReference>
<evidence type="ECO:0000313" key="2">
    <source>
        <dbReference type="EMBL" id="QCT72104.1"/>
    </source>
</evidence>
<dbReference type="SFLD" id="SFLDS00029">
    <property type="entry name" value="Radical_SAM"/>
    <property type="match status" value="1"/>
</dbReference>
<dbReference type="GO" id="GO:0051536">
    <property type="term" value="F:iron-sulfur cluster binding"/>
    <property type="evidence" value="ECO:0007669"/>
    <property type="project" value="InterPro"/>
</dbReference>
<evidence type="ECO:0000259" key="1">
    <source>
        <dbReference type="SMART" id="SM00729"/>
    </source>
</evidence>